<dbReference type="InterPro" id="IPR035644">
    <property type="entry name" value="MraZ_C"/>
</dbReference>
<proteinExistence type="inferred from homology"/>
<dbReference type="GO" id="GO:0003700">
    <property type="term" value="F:DNA-binding transcription factor activity"/>
    <property type="evidence" value="ECO:0007669"/>
    <property type="project" value="UniProtKB-UniRule"/>
</dbReference>
<dbReference type="InterPro" id="IPR037914">
    <property type="entry name" value="SpoVT-AbrB_sf"/>
</dbReference>
<gene>
    <name evidence="7" type="primary">mraZ</name>
    <name evidence="9" type="ORF">HMPREF3187_00820</name>
</gene>
<dbReference type="STRING" id="87541.AWM71_00885"/>
<dbReference type="FunFam" id="3.40.1550.20:FF:000002">
    <property type="entry name" value="Transcriptional regulator MraZ"/>
    <property type="match status" value="1"/>
</dbReference>
<organism evidence="9 10">
    <name type="scientific">Aerococcus christensenii</name>
    <dbReference type="NCBI Taxonomy" id="87541"/>
    <lineage>
        <taxon>Bacteria</taxon>
        <taxon>Bacillati</taxon>
        <taxon>Bacillota</taxon>
        <taxon>Bacilli</taxon>
        <taxon>Lactobacillales</taxon>
        <taxon>Aerococcaceae</taxon>
        <taxon>Aerococcus</taxon>
    </lineage>
</organism>
<dbReference type="PATRIC" id="fig|87541.4.peg.812"/>
<evidence type="ECO:0000256" key="4">
    <source>
        <dbReference type="ARBA" id="ARBA00023015"/>
    </source>
</evidence>
<dbReference type="GO" id="GO:0005737">
    <property type="term" value="C:cytoplasm"/>
    <property type="evidence" value="ECO:0007669"/>
    <property type="project" value="UniProtKB-UniRule"/>
</dbReference>
<dbReference type="GO" id="GO:0009295">
    <property type="term" value="C:nucleoid"/>
    <property type="evidence" value="ECO:0007669"/>
    <property type="project" value="UniProtKB-SubCell"/>
</dbReference>
<dbReference type="PANTHER" id="PTHR34701:SF1">
    <property type="entry name" value="TRANSCRIPTIONAL REGULATOR MRAZ"/>
    <property type="match status" value="1"/>
</dbReference>
<sequence length="160" mass="18589">MVKCGKLRVLEENRVKTMLMGEYKHNIDGKGRLIIPAKLREDLGDHFVITRGLDGCIFGYPEESWELVQEKLKKLPMAKKEARAYTRFFYSSASEVEIDKQGRINLSQSLIDYAHLTKACRIIGVSERIEIWDEEHWLKMSEDISESFEDLAENLFDFGL</sequence>
<evidence type="ECO:0000256" key="3">
    <source>
        <dbReference type="ARBA" id="ARBA00022737"/>
    </source>
</evidence>
<dbReference type="GO" id="GO:0000976">
    <property type="term" value="F:transcription cis-regulatory region binding"/>
    <property type="evidence" value="ECO:0007669"/>
    <property type="project" value="TreeGrafter"/>
</dbReference>
<keyword evidence="4 7" id="KW-0805">Transcription regulation</keyword>
<dbReference type="NCBIfam" id="TIGR00242">
    <property type="entry name" value="division/cell wall cluster transcriptional repressor MraZ"/>
    <property type="match status" value="1"/>
</dbReference>
<accession>A0A133XZV8</accession>
<evidence type="ECO:0000256" key="1">
    <source>
        <dbReference type="ARBA" id="ARBA00013860"/>
    </source>
</evidence>
<evidence type="ECO:0000256" key="6">
    <source>
        <dbReference type="ARBA" id="ARBA00023163"/>
    </source>
</evidence>
<dbReference type="InterPro" id="IPR020603">
    <property type="entry name" value="MraZ_dom"/>
</dbReference>
<dbReference type="AlphaFoldDB" id="A0A133XZV8"/>
<dbReference type="Pfam" id="PF02381">
    <property type="entry name" value="MraZ"/>
    <property type="match status" value="2"/>
</dbReference>
<evidence type="ECO:0000259" key="8">
    <source>
        <dbReference type="PROSITE" id="PS51740"/>
    </source>
</evidence>
<comment type="subcellular location">
    <subcellularLocation>
        <location evidence="7">Cytoplasm</location>
        <location evidence="7">Nucleoid</location>
    </subcellularLocation>
</comment>
<evidence type="ECO:0000313" key="10">
    <source>
        <dbReference type="Proteomes" id="UP000070422"/>
    </source>
</evidence>
<reference evidence="9 10" key="1">
    <citation type="submission" date="2016-01" db="EMBL/GenBank/DDBJ databases">
        <authorList>
            <person name="Oliw E.H."/>
        </authorList>
    </citation>
    <scope>NUCLEOTIDE SEQUENCE [LARGE SCALE GENOMIC DNA]</scope>
    <source>
        <strain evidence="9 10">KA00635</strain>
    </source>
</reference>
<dbReference type="CDD" id="cd16320">
    <property type="entry name" value="MraZ_N"/>
    <property type="match status" value="1"/>
</dbReference>
<dbReference type="Proteomes" id="UP000070422">
    <property type="component" value="Unassembled WGS sequence"/>
</dbReference>
<dbReference type="InterPro" id="IPR035642">
    <property type="entry name" value="MraZ_N"/>
</dbReference>
<dbReference type="GO" id="GO:2000143">
    <property type="term" value="P:negative regulation of DNA-templated transcription initiation"/>
    <property type="evidence" value="ECO:0007669"/>
    <property type="project" value="TreeGrafter"/>
</dbReference>
<feature type="domain" description="SpoVT-AbrB" evidence="8">
    <location>
        <begin position="22"/>
        <end position="64"/>
    </location>
</feature>
<comment type="subunit">
    <text evidence="7">Forms oligomers.</text>
</comment>
<dbReference type="InterPro" id="IPR003444">
    <property type="entry name" value="MraZ"/>
</dbReference>
<dbReference type="SUPFAM" id="SSF89447">
    <property type="entry name" value="AbrB/MazE/MraZ-like"/>
    <property type="match status" value="1"/>
</dbReference>
<keyword evidence="6 7" id="KW-0804">Transcription</keyword>
<dbReference type="InterPro" id="IPR038619">
    <property type="entry name" value="MraZ_sf"/>
</dbReference>
<keyword evidence="3" id="KW-0677">Repeat</keyword>
<evidence type="ECO:0000256" key="5">
    <source>
        <dbReference type="ARBA" id="ARBA00023125"/>
    </source>
</evidence>
<feature type="domain" description="SpoVT-AbrB" evidence="8">
    <location>
        <begin position="93"/>
        <end position="136"/>
    </location>
</feature>
<dbReference type="HAMAP" id="MF_01008">
    <property type="entry name" value="MraZ"/>
    <property type="match status" value="1"/>
</dbReference>
<keyword evidence="5 7" id="KW-0238">DNA-binding</keyword>
<evidence type="ECO:0000256" key="7">
    <source>
        <dbReference type="HAMAP-Rule" id="MF_01008"/>
    </source>
</evidence>
<dbReference type="PANTHER" id="PTHR34701">
    <property type="entry name" value="TRANSCRIPTIONAL REGULATOR MRAZ"/>
    <property type="match status" value="1"/>
</dbReference>
<dbReference type="Gene3D" id="3.40.1550.20">
    <property type="entry name" value="Transcriptional regulator MraZ domain"/>
    <property type="match status" value="1"/>
</dbReference>
<dbReference type="InterPro" id="IPR007159">
    <property type="entry name" value="SpoVT-AbrB_dom"/>
</dbReference>
<keyword evidence="2 7" id="KW-0963">Cytoplasm</keyword>
<dbReference type="PROSITE" id="PS51740">
    <property type="entry name" value="SPOVT_ABRB"/>
    <property type="match status" value="2"/>
</dbReference>
<evidence type="ECO:0000256" key="2">
    <source>
        <dbReference type="ARBA" id="ARBA00022490"/>
    </source>
</evidence>
<protein>
    <recommendedName>
        <fullName evidence="1 7">Transcriptional regulator MraZ</fullName>
    </recommendedName>
</protein>
<evidence type="ECO:0000313" key="9">
    <source>
        <dbReference type="EMBL" id="KXB36452.1"/>
    </source>
</evidence>
<comment type="similarity">
    <text evidence="7">Belongs to the MraZ family.</text>
</comment>
<dbReference type="EMBL" id="LSCQ01000042">
    <property type="protein sequence ID" value="KXB36452.1"/>
    <property type="molecule type" value="Genomic_DNA"/>
</dbReference>
<name>A0A133XZV8_9LACT</name>
<comment type="caution">
    <text evidence="9">The sequence shown here is derived from an EMBL/GenBank/DDBJ whole genome shotgun (WGS) entry which is preliminary data.</text>
</comment>
<dbReference type="CDD" id="cd16321">
    <property type="entry name" value="MraZ_C"/>
    <property type="match status" value="1"/>
</dbReference>